<evidence type="ECO:0000313" key="1">
    <source>
        <dbReference type="EMBL" id="KAJ8723432.1"/>
    </source>
</evidence>
<dbReference type="EMBL" id="CM056790">
    <property type="protein sequence ID" value="KAJ8723432.1"/>
    <property type="molecule type" value="Genomic_DNA"/>
</dbReference>
<comment type="caution">
    <text evidence="1">The sequence shown here is derived from an EMBL/GenBank/DDBJ whole genome shotgun (WGS) entry which is preliminary data.</text>
</comment>
<keyword evidence="2" id="KW-1185">Reference proteome</keyword>
<organism evidence="1 2">
    <name type="scientific">Mythimna loreyi</name>
    <dbReference type="NCBI Taxonomy" id="667449"/>
    <lineage>
        <taxon>Eukaryota</taxon>
        <taxon>Metazoa</taxon>
        <taxon>Ecdysozoa</taxon>
        <taxon>Arthropoda</taxon>
        <taxon>Hexapoda</taxon>
        <taxon>Insecta</taxon>
        <taxon>Pterygota</taxon>
        <taxon>Neoptera</taxon>
        <taxon>Endopterygota</taxon>
        <taxon>Lepidoptera</taxon>
        <taxon>Glossata</taxon>
        <taxon>Ditrysia</taxon>
        <taxon>Noctuoidea</taxon>
        <taxon>Noctuidae</taxon>
        <taxon>Noctuinae</taxon>
        <taxon>Hadenini</taxon>
        <taxon>Mythimna</taxon>
    </lineage>
</organism>
<reference evidence="1" key="1">
    <citation type="submission" date="2023-03" db="EMBL/GenBank/DDBJ databases">
        <title>Chromosome-level genomes of two armyworms, Mythimna separata and Mythimna loreyi, provide insights into the biosynthesis and reception of sex pheromones.</title>
        <authorList>
            <person name="Zhao H."/>
        </authorList>
    </citation>
    <scope>NUCLEOTIDE SEQUENCE</scope>
    <source>
        <strain evidence="1">BeijingLab</strain>
    </source>
</reference>
<evidence type="ECO:0000313" key="2">
    <source>
        <dbReference type="Proteomes" id="UP001231649"/>
    </source>
</evidence>
<accession>A0ACC2QRZ9</accession>
<protein>
    <submittedName>
        <fullName evidence="1">Uncharacterized protein</fullName>
    </submittedName>
</protein>
<sequence length="239" mass="26947">MDRASLFYIVLLSILGFSSASFSYRRPCKDMSPECLKKCLEAALPVVAHGVPELGLDSLDPYILKKLNLKLPGGINIDFSDGYARGLKNCIVDFARYEENTFETQFHCNLTIKGKYRSSGRLLLFPIDGDGESTIQCNNIKLHSILKLRSKVKSNGQRYLDIKSSNINHSYDGRVSFSMTNLFKGNPEISEAVLNFINNNWKMVAEEFGTPMVEYGVNSVLKNVKRLFEVLSVEELQKL</sequence>
<gene>
    <name evidence="1" type="ORF">PYW08_003344</name>
</gene>
<name>A0ACC2QRZ9_9NEOP</name>
<dbReference type="Proteomes" id="UP001231649">
    <property type="component" value="Chromosome 14"/>
</dbReference>
<proteinExistence type="predicted"/>